<sequence length="26" mass="3235">MPHFKETHLVWRIWFTQINSPILWPG</sequence>
<name>A0A0E9T3E9_ANGAN</name>
<evidence type="ECO:0000313" key="1">
    <source>
        <dbReference type="EMBL" id="JAH48012.1"/>
    </source>
</evidence>
<dbReference type="EMBL" id="GBXM01060565">
    <property type="protein sequence ID" value="JAH48012.1"/>
    <property type="molecule type" value="Transcribed_RNA"/>
</dbReference>
<reference evidence="1" key="1">
    <citation type="submission" date="2014-11" db="EMBL/GenBank/DDBJ databases">
        <authorList>
            <person name="Amaro Gonzalez C."/>
        </authorList>
    </citation>
    <scope>NUCLEOTIDE SEQUENCE</scope>
</reference>
<organism evidence="1">
    <name type="scientific">Anguilla anguilla</name>
    <name type="common">European freshwater eel</name>
    <name type="synonym">Muraena anguilla</name>
    <dbReference type="NCBI Taxonomy" id="7936"/>
    <lineage>
        <taxon>Eukaryota</taxon>
        <taxon>Metazoa</taxon>
        <taxon>Chordata</taxon>
        <taxon>Craniata</taxon>
        <taxon>Vertebrata</taxon>
        <taxon>Euteleostomi</taxon>
        <taxon>Actinopterygii</taxon>
        <taxon>Neopterygii</taxon>
        <taxon>Teleostei</taxon>
        <taxon>Anguilliformes</taxon>
        <taxon>Anguillidae</taxon>
        <taxon>Anguilla</taxon>
    </lineage>
</organism>
<proteinExistence type="predicted"/>
<protein>
    <submittedName>
        <fullName evidence="1">Uncharacterized protein</fullName>
    </submittedName>
</protein>
<dbReference type="AlphaFoldDB" id="A0A0E9T3E9"/>
<reference evidence="1" key="2">
    <citation type="journal article" date="2015" name="Fish Shellfish Immunol.">
        <title>Early steps in the European eel (Anguilla anguilla)-Vibrio vulnificus interaction in the gills: Role of the RtxA13 toxin.</title>
        <authorList>
            <person name="Callol A."/>
            <person name="Pajuelo D."/>
            <person name="Ebbesson L."/>
            <person name="Teles M."/>
            <person name="MacKenzie S."/>
            <person name="Amaro C."/>
        </authorList>
    </citation>
    <scope>NUCLEOTIDE SEQUENCE</scope>
</reference>
<accession>A0A0E9T3E9</accession>